<reference evidence="2 3" key="1">
    <citation type="submission" date="2020-04" db="EMBL/GenBank/DDBJ databases">
        <authorList>
            <person name="Hitch T.C.A."/>
            <person name="Wylensek D."/>
            <person name="Clavel T."/>
        </authorList>
    </citation>
    <scope>NUCLEOTIDE SEQUENCE [LARGE SCALE GENOMIC DNA]</scope>
    <source>
        <strain evidence="2 3">WB01_NA02</strain>
    </source>
</reference>
<accession>A0A7X9SM02</accession>
<dbReference type="InterPro" id="IPR025285">
    <property type="entry name" value="DUF4145"/>
</dbReference>
<organism evidence="2 3">
    <name type="scientific">Clostridium beijerinckii</name>
    <name type="common">Clostridium MP</name>
    <dbReference type="NCBI Taxonomy" id="1520"/>
    <lineage>
        <taxon>Bacteria</taxon>
        <taxon>Bacillati</taxon>
        <taxon>Bacillota</taxon>
        <taxon>Clostridia</taxon>
        <taxon>Eubacteriales</taxon>
        <taxon>Clostridiaceae</taxon>
        <taxon>Clostridium</taxon>
    </lineage>
</organism>
<name>A0A7X9SM02_CLOBE</name>
<dbReference type="AlphaFoldDB" id="A0A7X9SM02"/>
<dbReference type="RefSeq" id="WP_168981426.1">
    <property type="nucleotide sequence ID" value="NZ_JABAGD010000008.1"/>
</dbReference>
<evidence type="ECO:0000313" key="3">
    <source>
        <dbReference type="Proteomes" id="UP000587880"/>
    </source>
</evidence>
<comment type="caution">
    <text evidence="2">The sequence shown here is derived from an EMBL/GenBank/DDBJ whole genome shotgun (WGS) entry which is preliminary data.</text>
</comment>
<evidence type="ECO:0000313" key="2">
    <source>
        <dbReference type="EMBL" id="NMF04360.1"/>
    </source>
</evidence>
<protein>
    <submittedName>
        <fullName evidence="2">DUF4145 domain-containing protein</fullName>
    </submittedName>
</protein>
<evidence type="ECO:0000259" key="1">
    <source>
        <dbReference type="Pfam" id="PF13643"/>
    </source>
</evidence>
<dbReference type="Pfam" id="PF13643">
    <property type="entry name" value="DUF4145"/>
    <property type="match status" value="1"/>
</dbReference>
<dbReference type="Proteomes" id="UP000587880">
    <property type="component" value="Unassembled WGS sequence"/>
</dbReference>
<dbReference type="EMBL" id="JABAGD010000008">
    <property type="protein sequence ID" value="NMF04360.1"/>
    <property type="molecule type" value="Genomic_DNA"/>
</dbReference>
<sequence length="229" mass="26878">MRNVKFTSFNDYKGTCEELNIDVIDECPSCHTKTRLTEGNYSINDNNEDIMFVLECPNIECSEVFAVKYKMHYDRNRSYLIQEGIFPYVAKVDISEEVKCISPAFYNIYSQATKAKEQGLFEICGVGYRKALEFLVKDYCIANNDKESEEKIKSMNLMNVINEYIDYDEIKDMASRAVWIGNDETHYIRLWDDKDVNDLLELIDLTCSWILLKEKTNKYKKEMDKGKKK</sequence>
<proteinExistence type="predicted"/>
<feature type="domain" description="DUF4145" evidence="1">
    <location>
        <begin position="112"/>
        <end position="203"/>
    </location>
</feature>
<gene>
    <name evidence="2" type="ORF">HF849_06230</name>
</gene>